<proteinExistence type="predicted"/>
<keyword evidence="2" id="KW-1185">Reference proteome</keyword>
<accession>A0A915YJJ0</accession>
<name>A0A915YJJ0_9BACT</name>
<evidence type="ECO:0000313" key="2">
    <source>
        <dbReference type="Proteomes" id="UP001060919"/>
    </source>
</evidence>
<dbReference type="Proteomes" id="UP001060919">
    <property type="component" value="Chromosome"/>
</dbReference>
<dbReference type="EMBL" id="AP026867">
    <property type="protein sequence ID" value="BDS14152.1"/>
    <property type="molecule type" value="Genomic_DNA"/>
</dbReference>
<dbReference type="AlphaFoldDB" id="A0A915YJJ0"/>
<reference evidence="1" key="1">
    <citation type="submission" date="2022-09" db="EMBL/GenBank/DDBJ databases">
        <title>Aureispira anguillicida sp. nov., isolated from Leptocephalus of Japanese eel Anguilla japonica.</title>
        <authorList>
            <person name="Yuasa K."/>
            <person name="Mekata T."/>
            <person name="Ikunari K."/>
        </authorList>
    </citation>
    <scope>NUCLEOTIDE SEQUENCE</scope>
    <source>
        <strain evidence="1">EL160426</strain>
    </source>
</reference>
<sequence length="46" mass="5469">MEEEDKALKNKLNLGGRIGNYSTFFIDSILPKFTTFVKLWKLHRIR</sequence>
<protein>
    <submittedName>
        <fullName evidence="1">Uncharacterized protein</fullName>
    </submittedName>
</protein>
<evidence type="ECO:0000313" key="1">
    <source>
        <dbReference type="EMBL" id="BDS14152.1"/>
    </source>
</evidence>
<dbReference type="KEGG" id="aup:AsAng_0049240"/>
<gene>
    <name evidence="1" type="ORF">AsAng_0049240</name>
</gene>
<organism evidence="1 2">
    <name type="scientific">Aureispira anguillae</name>
    <dbReference type="NCBI Taxonomy" id="2864201"/>
    <lineage>
        <taxon>Bacteria</taxon>
        <taxon>Pseudomonadati</taxon>
        <taxon>Bacteroidota</taxon>
        <taxon>Saprospiria</taxon>
        <taxon>Saprospirales</taxon>
        <taxon>Saprospiraceae</taxon>
        <taxon>Aureispira</taxon>
    </lineage>
</organism>